<evidence type="ECO:0000313" key="3">
    <source>
        <dbReference type="EMBL" id="THU97085.1"/>
    </source>
</evidence>
<dbReference type="InterPro" id="IPR006600">
    <property type="entry name" value="HTH_CenpB_DNA-bd_dom"/>
</dbReference>
<evidence type="ECO:0000313" key="4">
    <source>
        <dbReference type="Proteomes" id="UP000297245"/>
    </source>
</evidence>
<dbReference type="GO" id="GO:0003677">
    <property type="term" value="F:DNA binding"/>
    <property type="evidence" value="ECO:0007669"/>
    <property type="project" value="UniProtKB-KW"/>
</dbReference>
<dbReference type="Pfam" id="PF03221">
    <property type="entry name" value="HTH_Tnp_Tc5"/>
    <property type="match status" value="1"/>
</dbReference>
<dbReference type="PROSITE" id="PS51253">
    <property type="entry name" value="HTH_CENPB"/>
    <property type="match status" value="1"/>
</dbReference>
<sequence length="108" mass="12626">VCAEVEAEYRRKTNKRISLNHNTVRNLVKGGQLQREFNEEKSWLTREEAEEVITYVLECASWGHPLDHKRLKEHADELCRARLGSNFPECGVGKGWTYRFVAKHSDRL</sequence>
<proteinExistence type="predicted"/>
<dbReference type="Proteomes" id="UP000297245">
    <property type="component" value="Unassembled WGS sequence"/>
</dbReference>
<keyword evidence="1" id="KW-0238">DNA-binding</keyword>
<feature type="non-terminal residue" evidence="3">
    <location>
        <position position="108"/>
    </location>
</feature>
<keyword evidence="4" id="KW-1185">Reference proteome</keyword>
<name>A0A4V4HG14_DENBC</name>
<accession>A0A4V4HG14</accession>
<dbReference type="AlphaFoldDB" id="A0A4V4HG14"/>
<feature type="non-terminal residue" evidence="3">
    <location>
        <position position="1"/>
    </location>
</feature>
<organism evidence="3 4">
    <name type="scientific">Dendrothele bispora (strain CBS 962.96)</name>
    <dbReference type="NCBI Taxonomy" id="1314807"/>
    <lineage>
        <taxon>Eukaryota</taxon>
        <taxon>Fungi</taxon>
        <taxon>Dikarya</taxon>
        <taxon>Basidiomycota</taxon>
        <taxon>Agaricomycotina</taxon>
        <taxon>Agaricomycetes</taxon>
        <taxon>Agaricomycetidae</taxon>
        <taxon>Agaricales</taxon>
        <taxon>Agaricales incertae sedis</taxon>
        <taxon>Dendrothele</taxon>
    </lineage>
</organism>
<protein>
    <recommendedName>
        <fullName evidence="2">HTH CENPB-type domain-containing protein</fullName>
    </recommendedName>
</protein>
<evidence type="ECO:0000259" key="2">
    <source>
        <dbReference type="PROSITE" id="PS51253"/>
    </source>
</evidence>
<dbReference type="EMBL" id="ML179162">
    <property type="protein sequence ID" value="THU97085.1"/>
    <property type="molecule type" value="Genomic_DNA"/>
</dbReference>
<feature type="domain" description="HTH CENPB-type" evidence="2">
    <location>
        <begin position="36"/>
        <end position="108"/>
    </location>
</feature>
<gene>
    <name evidence="3" type="ORF">K435DRAFT_596849</name>
</gene>
<dbReference type="OrthoDB" id="2668963at2759"/>
<reference evidence="3 4" key="1">
    <citation type="journal article" date="2019" name="Nat. Ecol. Evol.">
        <title>Megaphylogeny resolves global patterns of mushroom evolution.</title>
        <authorList>
            <person name="Varga T."/>
            <person name="Krizsan K."/>
            <person name="Foldi C."/>
            <person name="Dima B."/>
            <person name="Sanchez-Garcia M."/>
            <person name="Sanchez-Ramirez S."/>
            <person name="Szollosi G.J."/>
            <person name="Szarkandi J.G."/>
            <person name="Papp V."/>
            <person name="Albert L."/>
            <person name="Andreopoulos W."/>
            <person name="Angelini C."/>
            <person name="Antonin V."/>
            <person name="Barry K.W."/>
            <person name="Bougher N.L."/>
            <person name="Buchanan P."/>
            <person name="Buyck B."/>
            <person name="Bense V."/>
            <person name="Catcheside P."/>
            <person name="Chovatia M."/>
            <person name="Cooper J."/>
            <person name="Damon W."/>
            <person name="Desjardin D."/>
            <person name="Finy P."/>
            <person name="Geml J."/>
            <person name="Haridas S."/>
            <person name="Hughes K."/>
            <person name="Justo A."/>
            <person name="Karasinski D."/>
            <person name="Kautmanova I."/>
            <person name="Kiss B."/>
            <person name="Kocsube S."/>
            <person name="Kotiranta H."/>
            <person name="LaButti K.M."/>
            <person name="Lechner B.E."/>
            <person name="Liimatainen K."/>
            <person name="Lipzen A."/>
            <person name="Lukacs Z."/>
            <person name="Mihaltcheva S."/>
            <person name="Morgado L.N."/>
            <person name="Niskanen T."/>
            <person name="Noordeloos M.E."/>
            <person name="Ohm R.A."/>
            <person name="Ortiz-Santana B."/>
            <person name="Ovrebo C."/>
            <person name="Racz N."/>
            <person name="Riley R."/>
            <person name="Savchenko A."/>
            <person name="Shiryaev A."/>
            <person name="Soop K."/>
            <person name="Spirin V."/>
            <person name="Szebenyi C."/>
            <person name="Tomsovsky M."/>
            <person name="Tulloss R.E."/>
            <person name="Uehling J."/>
            <person name="Grigoriev I.V."/>
            <person name="Vagvolgyi C."/>
            <person name="Papp T."/>
            <person name="Martin F.M."/>
            <person name="Miettinen O."/>
            <person name="Hibbett D.S."/>
            <person name="Nagy L.G."/>
        </authorList>
    </citation>
    <scope>NUCLEOTIDE SEQUENCE [LARGE SCALE GENOMIC DNA]</scope>
    <source>
        <strain evidence="3 4">CBS 962.96</strain>
    </source>
</reference>
<evidence type="ECO:0000256" key="1">
    <source>
        <dbReference type="ARBA" id="ARBA00023125"/>
    </source>
</evidence>